<dbReference type="PROSITE" id="PS00445">
    <property type="entry name" value="FGGY_KINASES_2"/>
    <property type="match status" value="1"/>
</dbReference>
<evidence type="ECO:0000259" key="5">
    <source>
        <dbReference type="Pfam" id="PF00370"/>
    </source>
</evidence>
<dbReference type="PANTHER" id="PTHR43095:SF5">
    <property type="entry name" value="XYLULOSE KINASE"/>
    <property type="match status" value="1"/>
</dbReference>
<dbReference type="InterPro" id="IPR000577">
    <property type="entry name" value="Carb_kinase_FGGY"/>
</dbReference>
<dbReference type="OrthoDB" id="9805576at2"/>
<dbReference type="AlphaFoldDB" id="A0A1I4P0N7"/>
<keyword evidence="2 4" id="KW-0808">Transferase</keyword>
<dbReference type="GO" id="GO:0005975">
    <property type="term" value="P:carbohydrate metabolic process"/>
    <property type="evidence" value="ECO:0007669"/>
    <property type="project" value="InterPro"/>
</dbReference>
<dbReference type="Proteomes" id="UP000198565">
    <property type="component" value="Unassembled WGS sequence"/>
</dbReference>
<dbReference type="PIRSF" id="PIRSF000538">
    <property type="entry name" value="GlpK"/>
    <property type="match status" value="1"/>
</dbReference>
<evidence type="ECO:0000256" key="2">
    <source>
        <dbReference type="ARBA" id="ARBA00022679"/>
    </source>
</evidence>
<feature type="domain" description="Carbohydrate kinase FGGY N-terminal" evidence="5">
    <location>
        <begin position="5"/>
        <end position="111"/>
    </location>
</feature>
<dbReference type="InterPro" id="IPR018483">
    <property type="entry name" value="Carb_kinase_FGGY_CS"/>
</dbReference>
<dbReference type="Pfam" id="PF02782">
    <property type="entry name" value="FGGY_C"/>
    <property type="match status" value="1"/>
</dbReference>
<dbReference type="GO" id="GO:0016773">
    <property type="term" value="F:phosphotransferase activity, alcohol group as acceptor"/>
    <property type="evidence" value="ECO:0007669"/>
    <property type="project" value="InterPro"/>
</dbReference>
<protein>
    <submittedName>
        <fullName evidence="7">Sugar (Pentulose or hexulose) kinase</fullName>
    </submittedName>
</protein>
<dbReference type="PANTHER" id="PTHR43095">
    <property type="entry name" value="SUGAR KINASE"/>
    <property type="match status" value="1"/>
</dbReference>
<dbReference type="InterPro" id="IPR018485">
    <property type="entry name" value="FGGY_C"/>
</dbReference>
<evidence type="ECO:0000313" key="8">
    <source>
        <dbReference type="Proteomes" id="UP000198565"/>
    </source>
</evidence>
<comment type="similarity">
    <text evidence="1 4">Belongs to the FGGY kinase family.</text>
</comment>
<feature type="domain" description="Carbohydrate kinase FGGY N-terminal" evidence="5">
    <location>
        <begin position="115"/>
        <end position="216"/>
    </location>
</feature>
<evidence type="ECO:0000256" key="4">
    <source>
        <dbReference type="RuleBase" id="RU003733"/>
    </source>
</evidence>
<dbReference type="GO" id="GO:0016301">
    <property type="term" value="F:kinase activity"/>
    <property type="evidence" value="ECO:0007669"/>
    <property type="project" value="UniProtKB-KW"/>
</dbReference>
<dbReference type="Pfam" id="PF00370">
    <property type="entry name" value="FGGY_N"/>
    <property type="match status" value="2"/>
</dbReference>
<sequence length="479" mass="53132">MVEKYIIGIDGGSQSSKVVIFDLNGNEVSRGQERLQPMSTPDHGVVEHPGDDLWDSLCKASQKAMGSFPGNEEDIIGIGLCTIRFNRCLLKMDGTLASPAISWMDDRVSKPYEHKNDDVAYVTTSSGYITHRFTNEFKDTNANYMGMWPIDTDTWQWSDSDEVFDYYNIPQDMLFTIQDPGTILGNVTDKAAKETGIPANIPVIATANDKAVEALGSGIISSHSALVSLGTYIAGMILGQENTKNSKSFWTNFASIPGEYLYESNGIRRGMWTVSWFTDLYGEELTVTARKHGMSPEEFLNEEAAKSVPPGSDGLMTVLDWLPPADKPFKKGMMIGLDSRHTRAHMYQSILEGIAMTMKTNMDSMLDEVDQNIKEMVISGGGSNSDLMMQILSNVFGLPTKRNVTNGSASLGAAINVAVALNVYSTYEEATKHMVKVKDMFHPEEDKHAFYTRMNNEVYQHISAYTDGILRKSYSFFNS</sequence>
<evidence type="ECO:0000256" key="1">
    <source>
        <dbReference type="ARBA" id="ARBA00009156"/>
    </source>
</evidence>
<dbReference type="InterPro" id="IPR050406">
    <property type="entry name" value="FGGY_Carb_Kinase"/>
</dbReference>
<dbReference type="Gene3D" id="3.30.420.40">
    <property type="match status" value="3"/>
</dbReference>
<reference evidence="8" key="1">
    <citation type="submission" date="2016-10" db="EMBL/GenBank/DDBJ databases">
        <authorList>
            <person name="Varghese N."/>
            <person name="Submissions S."/>
        </authorList>
    </citation>
    <scope>NUCLEOTIDE SEQUENCE [LARGE SCALE GENOMIC DNA]</scope>
    <source>
        <strain evidence="8">CGMCC 1.4250</strain>
    </source>
</reference>
<dbReference type="InterPro" id="IPR043129">
    <property type="entry name" value="ATPase_NBD"/>
</dbReference>
<keyword evidence="8" id="KW-1185">Reference proteome</keyword>
<dbReference type="CDD" id="cd07779">
    <property type="entry name" value="ASKHA_NBD_FGGY_YgcE-like"/>
    <property type="match status" value="1"/>
</dbReference>
<evidence type="ECO:0000259" key="6">
    <source>
        <dbReference type="Pfam" id="PF02782"/>
    </source>
</evidence>
<evidence type="ECO:0000256" key="3">
    <source>
        <dbReference type="ARBA" id="ARBA00022777"/>
    </source>
</evidence>
<accession>A0A1I4P0N7</accession>
<gene>
    <name evidence="7" type="ORF">SAMN04487943_11012</name>
</gene>
<keyword evidence="3 4" id="KW-0418">Kinase</keyword>
<name>A0A1I4P0N7_9BACI</name>
<organism evidence="7 8">
    <name type="scientific">Gracilibacillus orientalis</name>
    <dbReference type="NCBI Taxonomy" id="334253"/>
    <lineage>
        <taxon>Bacteria</taxon>
        <taxon>Bacillati</taxon>
        <taxon>Bacillota</taxon>
        <taxon>Bacilli</taxon>
        <taxon>Bacillales</taxon>
        <taxon>Bacillaceae</taxon>
        <taxon>Gracilibacillus</taxon>
    </lineage>
</organism>
<dbReference type="STRING" id="334253.SAMN04487943_11012"/>
<dbReference type="EMBL" id="FOTR01000010">
    <property type="protein sequence ID" value="SFM21394.1"/>
    <property type="molecule type" value="Genomic_DNA"/>
</dbReference>
<dbReference type="SUPFAM" id="SSF53067">
    <property type="entry name" value="Actin-like ATPase domain"/>
    <property type="match status" value="2"/>
</dbReference>
<evidence type="ECO:0000313" key="7">
    <source>
        <dbReference type="EMBL" id="SFM21394.1"/>
    </source>
</evidence>
<dbReference type="RefSeq" id="WP_091484742.1">
    <property type="nucleotide sequence ID" value="NZ_FOTR01000010.1"/>
</dbReference>
<feature type="domain" description="Carbohydrate kinase FGGY C-terminal" evidence="6">
    <location>
        <begin position="226"/>
        <end position="420"/>
    </location>
</feature>
<proteinExistence type="inferred from homology"/>
<dbReference type="InterPro" id="IPR018484">
    <property type="entry name" value="FGGY_N"/>
</dbReference>